<comment type="caution">
    <text evidence="1">The sequence shown here is derived from an EMBL/GenBank/DDBJ whole genome shotgun (WGS) entry which is preliminary data.</text>
</comment>
<gene>
    <name evidence="1" type="ORF">Taro_007734</name>
</gene>
<dbReference type="Proteomes" id="UP000652761">
    <property type="component" value="Unassembled WGS sequence"/>
</dbReference>
<protein>
    <submittedName>
        <fullName evidence="1">Uncharacterized protein</fullName>
    </submittedName>
</protein>
<evidence type="ECO:0000313" key="1">
    <source>
        <dbReference type="EMBL" id="MQL75364.1"/>
    </source>
</evidence>
<evidence type="ECO:0000313" key="2">
    <source>
        <dbReference type="Proteomes" id="UP000652761"/>
    </source>
</evidence>
<keyword evidence="2" id="KW-1185">Reference proteome</keyword>
<reference evidence="1" key="1">
    <citation type="submission" date="2017-07" db="EMBL/GenBank/DDBJ databases">
        <title>Taro Niue Genome Assembly and Annotation.</title>
        <authorList>
            <person name="Atibalentja N."/>
            <person name="Keating K."/>
            <person name="Fields C.J."/>
        </authorList>
    </citation>
    <scope>NUCLEOTIDE SEQUENCE</scope>
    <source>
        <strain evidence="1">Niue_2</strain>
        <tissue evidence="1">Leaf</tissue>
    </source>
</reference>
<name>A0A843U174_COLES</name>
<dbReference type="EMBL" id="NMUH01000248">
    <property type="protein sequence ID" value="MQL75364.1"/>
    <property type="molecule type" value="Genomic_DNA"/>
</dbReference>
<organism evidence="1 2">
    <name type="scientific">Colocasia esculenta</name>
    <name type="common">Wild taro</name>
    <name type="synonym">Arum esculentum</name>
    <dbReference type="NCBI Taxonomy" id="4460"/>
    <lineage>
        <taxon>Eukaryota</taxon>
        <taxon>Viridiplantae</taxon>
        <taxon>Streptophyta</taxon>
        <taxon>Embryophyta</taxon>
        <taxon>Tracheophyta</taxon>
        <taxon>Spermatophyta</taxon>
        <taxon>Magnoliopsida</taxon>
        <taxon>Liliopsida</taxon>
        <taxon>Araceae</taxon>
        <taxon>Aroideae</taxon>
        <taxon>Colocasieae</taxon>
        <taxon>Colocasia</taxon>
    </lineage>
</organism>
<dbReference type="AlphaFoldDB" id="A0A843U174"/>
<accession>A0A843U174</accession>
<proteinExistence type="predicted"/>
<sequence length="137" mass="14284">MMSFNCNYCSLVALIFANVCAIYITILVVHASPIYSTAKLAGHDNIAVVAAPACLPSSTPPVLVDGAPPFPALDNPFPHPLSLILSNPLSVVEAQTDALSISTTGSRSGCLHVCTTRTDALSTSMNNNRGIIDSQSI</sequence>